<evidence type="ECO:0000313" key="4">
    <source>
        <dbReference type="Proteomes" id="UP000515743"/>
    </source>
</evidence>
<reference evidence="3 4" key="1">
    <citation type="submission" date="2020-07" db="EMBL/GenBank/DDBJ databases">
        <title>Complete genome and description of Corynebacterium incognita strain Marseille-Q3630 sp. nov.</title>
        <authorList>
            <person name="Boxberger M."/>
        </authorList>
    </citation>
    <scope>NUCLEOTIDE SEQUENCE [LARGE SCALE GENOMIC DNA]</scope>
    <source>
        <strain evidence="3 4">Marseille-Q3630</strain>
    </source>
</reference>
<dbReference type="GO" id="GO:0045892">
    <property type="term" value="P:negative regulation of DNA-templated transcription"/>
    <property type="evidence" value="ECO:0007669"/>
    <property type="project" value="UniProtKB-ARBA"/>
</dbReference>
<accession>A0A7G7CR99</accession>
<dbReference type="KEGG" id="cik:H0194_03700"/>
<proteinExistence type="inferred from homology"/>
<dbReference type="RefSeq" id="WP_185176488.1">
    <property type="nucleotide sequence ID" value="NZ_CP059404.1"/>
</dbReference>
<dbReference type="GO" id="GO:0003677">
    <property type="term" value="F:DNA binding"/>
    <property type="evidence" value="ECO:0007669"/>
    <property type="project" value="InterPro"/>
</dbReference>
<dbReference type="InterPro" id="IPR003735">
    <property type="entry name" value="Metal_Tscrpt_repr"/>
</dbReference>
<evidence type="ECO:0000256" key="1">
    <source>
        <dbReference type="ARBA" id="ARBA00005428"/>
    </source>
</evidence>
<gene>
    <name evidence="3" type="ORF">H0194_03700</name>
</gene>
<dbReference type="Pfam" id="PF02583">
    <property type="entry name" value="Trns_repr_metal"/>
    <property type="match status" value="1"/>
</dbReference>
<dbReference type="AlphaFoldDB" id="A0A7G7CR99"/>
<dbReference type="Gene3D" id="1.20.58.1000">
    <property type="entry name" value="Metal-sensitive repressor, helix protomer"/>
    <property type="match status" value="1"/>
</dbReference>
<dbReference type="InterPro" id="IPR038390">
    <property type="entry name" value="Metal_Tscrpt_repr_sf"/>
</dbReference>
<organism evidence="3 4">
    <name type="scientific">Corynebacterium incognita</name>
    <dbReference type="NCBI Taxonomy" id="2754725"/>
    <lineage>
        <taxon>Bacteria</taxon>
        <taxon>Bacillati</taxon>
        <taxon>Actinomycetota</taxon>
        <taxon>Actinomycetes</taxon>
        <taxon>Mycobacteriales</taxon>
        <taxon>Corynebacteriaceae</taxon>
        <taxon>Corynebacterium</taxon>
    </lineage>
</organism>
<evidence type="ECO:0000256" key="2">
    <source>
        <dbReference type="ARBA" id="ARBA00023008"/>
    </source>
</evidence>
<dbReference type="Proteomes" id="UP000515743">
    <property type="component" value="Chromosome"/>
</dbReference>
<name>A0A7G7CR99_9CORY</name>
<keyword evidence="2" id="KW-0186">Copper</keyword>
<protein>
    <submittedName>
        <fullName evidence="3">Metal-sensitive transcriptional regulator</fullName>
    </submittedName>
</protein>
<dbReference type="GO" id="GO:0046872">
    <property type="term" value="F:metal ion binding"/>
    <property type="evidence" value="ECO:0007669"/>
    <property type="project" value="InterPro"/>
</dbReference>
<sequence>MSATDNAPSPAAPTAASDTTATCACHEANVHGYNEDKDKYLMRLKRIEGQTRGIQRMVDEDQYCIDIITQISAVTSALENVALALLDDHISHCVTGAAAEDGEVAREKIDEAMKAIKKMVKS</sequence>
<evidence type="ECO:0000313" key="3">
    <source>
        <dbReference type="EMBL" id="QNE90115.1"/>
    </source>
</evidence>
<dbReference type="PANTHER" id="PTHR33677:SF3">
    <property type="entry name" value="COPPER-SENSING TRANSCRIPTIONAL REPRESSOR RICR"/>
    <property type="match status" value="1"/>
</dbReference>
<dbReference type="CDD" id="cd10148">
    <property type="entry name" value="CsoR-like_DUF156"/>
    <property type="match status" value="1"/>
</dbReference>
<dbReference type="EMBL" id="CP059404">
    <property type="protein sequence ID" value="QNE90115.1"/>
    <property type="molecule type" value="Genomic_DNA"/>
</dbReference>
<comment type="similarity">
    <text evidence="1">Belongs to the CsoR family.</text>
</comment>
<keyword evidence="4" id="KW-1185">Reference proteome</keyword>
<dbReference type="PANTHER" id="PTHR33677">
    <property type="entry name" value="TRANSCRIPTIONAL REPRESSOR FRMR-RELATED"/>
    <property type="match status" value="1"/>
</dbReference>